<evidence type="ECO:0000259" key="2">
    <source>
        <dbReference type="Pfam" id="PF16561"/>
    </source>
</evidence>
<proteinExistence type="inferred from homology"/>
<evidence type="ECO:0000256" key="1">
    <source>
        <dbReference type="ARBA" id="ARBA00010926"/>
    </source>
</evidence>
<dbReference type="PANTHER" id="PTHR10343">
    <property type="entry name" value="5'-AMP-ACTIVATED PROTEIN KINASE , BETA SUBUNIT"/>
    <property type="match status" value="1"/>
</dbReference>
<dbReference type="KEGG" id="sper:EW093_12165"/>
<name>A0A5C1QBI8_9SPIO</name>
<dbReference type="CDD" id="cd02859">
    <property type="entry name" value="E_set_AMPKbeta_like_N"/>
    <property type="match status" value="1"/>
</dbReference>
<evidence type="ECO:0000313" key="4">
    <source>
        <dbReference type="Proteomes" id="UP000323824"/>
    </source>
</evidence>
<dbReference type="Proteomes" id="UP000323824">
    <property type="component" value="Chromosome"/>
</dbReference>
<dbReference type="PANTHER" id="PTHR10343:SF84">
    <property type="entry name" value="5'-AMP-ACTIVATED PROTEIN KINASE SUBUNIT BETA-1"/>
    <property type="match status" value="1"/>
</dbReference>
<evidence type="ECO:0000313" key="3">
    <source>
        <dbReference type="EMBL" id="QEN05435.1"/>
    </source>
</evidence>
<keyword evidence="4" id="KW-1185">Reference proteome</keyword>
<dbReference type="OrthoDB" id="9811945at2"/>
<dbReference type="AlphaFoldDB" id="A0A5C1QBI8"/>
<dbReference type="Pfam" id="PF16561">
    <property type="entry name" value="AMPK1_CBM"/>
    <property type="match status" value="1"/>
</dbReference>
<protein>
    <recommendedName>
        <fullName evidence="2">AMP-activated protein kinase glycogen-binding domain-containing protein</fullName>
    </recommendedName>
</protein>
<dbReference type="Gene3D" id="2.60.40.10">
    <property type="entry name" value="Immunoglobulins"/>
    <property type="match status" value="2"/>
</dbReference>
<comment type="similarity">
    <text evidence="1">Belongs to the 5'-AMP-activated protein kinase beta subunit family.</text>
</comment>
<feature type="domain" description="AMP-activated protein kinase glycogen-binding" evidence="2">
    <location>
        <begin position="162"/>
        <end position="221"/>
    </location>
</feature>
<reference evidence="3 4" key="2">
    <citation type="submission" date="2019-09" db="EMBL/GenBank/DDBJ databases">
        <title>Complete Genome Sequence and Methylome Analysis of free living Spirochaetas.</title>
        <authorList>
            <person name="Leshcheva N."/>
            <person name="Mikheeva N."/>
        </authorList>
    </citation>
    <scope>NUCLEOTIDE SEQUENCE [LARGE SCALE GENOMIC DNA]</scope>
    <source>
        <strain evidence="3 4">P</strain>
    </source>
</reference>
<dbReference type="InterPro" id="IPR050827">
    <property type="entry name" value="CRP1_MDG1_kinase"/>
</dbReference>
<organism evidence="3 4">
    <name type="scientific">Thiospirochaeta perfilievii</name>
    <dbReference type="NCBI Taxonomy" id="252967"/>
    <lineage>
        <taxon>Bacteria</taxon>
        <taxon>Pseudomonadati</taxon>
        <taxon>Spirochaetota</taxon>
        <taxon>Spirochaetia</taxon>
        <taxon>Spirochaetales</taxon>
        <taxon>Spirochaetaceae</taxon>
        <taxon>Thiospirochaeta</taxon>
    </lineage>
</organism>
<dbReference type="InterPro" id="IPR014756">
    <property type="entry name" value="Ig_E-set"/>
</dbReference>
<dbReference type="EMBL" id="CP035807">
    <property type="protein sequence ID" value="QEN05435.1"/>
    <property type="molecule type" value="Genomic_DNA"/>
</dbReference>
<dbReference type="SUPFAM" id="SSF81296">
    <property type="entry name" value="E set domains"/>
    <property type="match status" value="2"/>
</dbReference>
<dbReference type="RefSeq" id="WP_149568673.1">
    <property type="nucleotide sequence ID" value="NZ_CP035807.1"/>
</dbReference>
<dbReference type="InterPro" id="IPR032640">
    <property type="entry name" value="AMPK1_CBM"/>
</dbReference>
<accession>A0A5C1QBI8</accession>
<sequence>MKNLKYILLTTIILISISSLFSAEQEGLIINSLSLHIRITEMVESEEPFIVGDTLVFSYLPSKSKVRHVGISFENEDFSKIYNLYKNENGVYFYLYKYPKERVINYKFIEDGIWIVDKKSKVIRTDKNYIQLSSFEIPEKNIKEHISPIISDKSVTFTLRAQEGIKVYVTGDFNNWNPFLYKLKEITPGQYSITLKISSGRYGYYFIYNGQRVLDSENPFTGISRIGEKVSLFTIE</sequence>
<reference evidence="3 4" key="1">
    <citation type="submission" date="2019-02" db="EMBL/GenBank/DDBJ databases">
        <authorList>
            <person name="Fomenkov A."/>
            <person name="Dubinina G."/>
            <person name="Grabovich M."/>
            <person name="Vincze T."/>
            <person name="Roberts R.J."/>
        </authorList>
    </citation>
    <scope>NUCLEOTIDE SEQUENCE [LARGE SCALE GENOMIC DNA]</scope>
    <source>
        <strain evidence="3 4">P</strain>
    </source>
</reference>
<gene>
    <name evidence="3" type="ORF">EW093_12165</name>
</gene>
<dbReference type="InterPro" id="IPR013783">
    <property type="entry name" value="Ig-like_fold"/>
</dbReference>